<name>A0A0M9GL18_9HYPH</name>
<organism evidence="4 5">
    <name type="scientific">Ahrensia marina</name>
    <dbReference type="NCBI Taxonomy" id="1514904"/>
    <lineage>
        <taxon>Bacteria</taxon>
        <taxon>Pseudomonadati</taxon>
        <taxon>Pseudomonadota</taxon>
        <taxon>Alphaproteobacteria</taxon>
        <taxon>Hyphomicrobiales</taxon>
        <taxon>Ahrensiaceae</taxon>
        <taxon>Ahrensia</taxon>
    </lineage>
</organism>
<evidence type="ECO:0000256" key="1">
    <source>
        <dbReference type="ARBA" id="ARBA00022763"/>
    </source>
</evidence>
<evidence type="ECO:0000313" key="4">
    <source>
        <dbReference type="EMBL" id="KPB00223.1"/>
    </source>
</evidence>
<dbReference type="STRING" id="1514904.SU32_15000"/>
<gene>
    <name evidence="4" type="ORF">SU32_15000</name>
</gene>
<dbReference type="AlphaFoldDB" id="A0A0M9GL18"/>
<keyword evidence="5" id="KW-1185">Reference proteome</keyword>
<proteinExistence type="predicted"/>
<reference evidence="4 5" key="1">
    <citation type="submission" date="2015-01" db="EMBL/GenBank/DDBJ databases">
        <title>Ahrensia donghaiensis sp. nov., a novel dimethylsulphoniopropionate-cleavage bacterium isolated from seawater and emended descriptions of the genus Ahrensia and Ahrensia kielensis.</title>
        <authorList>
            <person name="Liu J."/>
        </authorList>
    </citation>
    <scope>NUCLEOTIDE SEQUENCE [LARGE SCALE GENOMIC DNA]</scope>
    <source>
        <strain evidence="4 5">LZD062</strain>
    </source>
</reference>
<comment type="caution">
    <text evidence="4">The sequence shown here is derived from an EMBL/GenBank/DDBJ whole genome shotgun (WGS) entry which is preliminary data.</text>
</comment>
<evidence type="ECO:0000313" key="5">
    <source>
        <dbReference type="Proteomes" id="UP000038011"/>
    </source>
</evidence>
<protein>
    <recommendedName>
        <fullName evidence="3">UmuC domain-containing protein</fullName>
    </recommendedName>
</protein>
<sequence>MKVQRQTANRQKPWWDENTNTKKEETNKGPLVLVTHGAKGTRISALGPDGLAEGLWTDMKLNDARAMLPDLQVRNHDVVADRLLHNRLGLWMLRYSPSVALQGEDGFVLNITGCAHLFGGEVAMAHDIQSRFSAMGFTCRLAFADTVGAALALVSYGADDVHILPRQHNPNSLDNLPVEALRLNDETVTLLKRLGLKLIGDVRCLPRSALERRFRASKKSETKTKITGLTQAVQWRLDQLTGSITEPLDYITEPQAFRATKQCPALALETGAVEIALDELLPSLCEQLRTAGMSARRFRLTGYRADGGMSSVSARLSAPANKPENIKRLFKDKYERIDCGFGIDLFVLEGLLVSPVSEVQPDMEAPDNAALATSSLAGFADVVTNQSAQDSVVRLVPNESYVPERAQRQAPVNIIADWDAWKSVQPNWALRPLRLFIRPEPAQVTAELPDSPPMQFVWRKRLRKVVRSRGPERILPEWWKDNFKTKRSAAFRDYYDVEDADGLRYWLFRSIKDEPTEDGDEMVRTINWFVHGLF</sequence>
<feature type="domain" description="UmuC" evidence="3">
    <location>
        <begin position="28"/>
        <end position="150"/>
    </location>
</feature>
<evidence type="ECO:0000259" key="3">
    <source>
        <dbReference type="Pfam" id="PF00817"/>
    </source>
</evidence>
<dbReference type="Proteomes" id="UP000038011">
    <property type="component" value="Unassembled WGS sequence"/>
</dbReference>
<dbReference type="SUPFAM" id="SSF56672">
    <property type="entry name" value="DNA/RNA polymerases"/>
    <property type="match status" value="1"/>
</dbReference>
<dbReference type="PANTHER" id="PTHR35369">
    <property type="entry name" value="BLR3025 PROTEIN-RELATED"/>
    <property type="match status" value="1"/>
</dbReference>
<feature type="region of interest" description="Disordered" evidence="2">
    <location>
        <begin position="1"/>
        <end position="28"/>
    </location>
</feature>
<dbReference type="EMBL" id="JXMU01000027">
    <property type="protein sequence ID" value="KPB00223.1"/>
    <property type="molecule type" value="Genomic_DNA"/>
</dbReference>
<dbReference type="GO" id="GO:0006281">
    <property type="term" value="P:DNA repair"/>
    <property type="evidence" value="ECO:0007669"/>
    <property type="project" value="InterPro"/>
</dbReference>
<dbReference type="CDD" id="cd03468">
    <property type="entry name" value="PolY_like"/>
    <property type="match status" value="1"/>
</dbReference>
<dbReference type="InterPro" id="IPR001126">
    <property type="entry name" value="UmuC"/>
</dbReference>
<dbReference type="Pfam" id="PF00817">
    <property type="entry name" value="IMS"/>
    <property type="match status" value="1"/>
</dbReference>
<dbReference type="InterPro" id="IPR043502">
    <property type="entry name" value="DNA/RNA_pol_sf"/>
</dbReference>
<keyword evidence="1" id="KW-0227">DNA damage</keyword>
<feature type="compositionally biased region" description="Polar residues" evidence="2">
    <location>
        <begin position="1"/>
        <end position="10"/>
    </location>
</feature>
<evidence type="ECO:0000256" key="2">
    <source>
        <dbReference type="SAM" id="MobiDB-lite"/>
    </source>
</evidence>
<accession>A0A0M9GL18</accession>
<dbReference type="PATRIC" id="fig|1514904.3.peg.2143"/>
<feature type="compositionally biased region" description="Basic and acidic residues" evidence="2">
    <location>
        <begin position="13"/>
        <end position="27"/>
    </location>
</feature>
<dbReference type="InterPro" id="IPR050356">
    <property type="entry name" value="SulA_CellDiv_inhibitor"/>
</dbReference>
<dbReference type="PANTHER" id="PTHR35369:SF2">
    <property type="entry name" value="BLR3025 PROTEIN"/>
    <property type="match status" value="1"/>
</dbReference>